<comment type="similarity">
    <text evidence="2">Belongs to the FAD-binding monooxygenase family.</text>
</comment>
<keyword evidence="3" id="KW-0285">Flavoprotein</keyword>
<evidence type="ECO:0000313" key="7">
    <source>
        <dbReference type="EMBL" id="OAA32099.1"/>
    </source>
</evidence>
<dbReference type="Gene3D" id="3.50.50.60">
    <property type="entry name" value="FAD/NAD(P)-binding domain"/>
    <property type="match status" value="2"/>
</dbReference>
<keyword evidence="4" id="KW-0274">FAD</keyword>
<comment type="caution">
    <text evidence="7">The sequence shown here is derived from an EMBL/GenBank/DDBJ whole genome shotgun (WGS) entry which is preliminary data.</text>
</comment>
<accession>A0A166U5X2</accession>
<dbReference type="EMBL" id="AZGY01000002">
    <property type="protein sequence ID" value="OAA32099.1"/>
    <property type="molecule type" value="Genomic_DNA"/>
</dbReference>
<keyword evidence="5" id="KW-0521">NADP</keyword>
<sequence>MAVGQAGQSGASLSDLPSLNEKYLQESQKRFRQDGLSQYVELDAAASERLTGLAKDPWVDHEDLNARSPNLKDGDHVKFFILGAGYGGLAYGALLVEGGISPHDIRLVDIAGGFGGTWYWNRYPGVMCDTESYIYMPLLEETGYMPQHRYAYGPELRQHAVNIAIKWGLHDCGVFRTQAHAFDWNDDEKRWKVVLEQDRGLHEPPVDMSVTAQFVILAGGIFARPKTPRGGETESFRGQMMHTSRWNYDVSGGSPQDWTLTGLQGKKVGIVGTGATAIQCVPELAKWAGSLHVFQRTPSSVDERGQAPTDLAAWEEMTAEKGWWRTRNKNFCGVMSGYSSVGQNIPKERWLESKSYKYVVGGKHDKPLTVDQVPELINKALVDDKPHTDRIRGRVDKVVRNDKNTAEALKAWYPTWCKRPCFHDDYLPTFNLPHVKLVDTSPQGIEGVNENGIIAGGTQYDLDVIVWATGFRPFVNNCEPSMRIGSTITAKGSTLADLWQKLGPSTLHGLVSPWMPNLLLSGPPQAGVCANHGLMLDAMARHGVYIMLQTLKRAEEPDRATFRASTEAAEAWSCALAARATFMSPGAVCGPSYLNMEGALRDLPPEELMRQARAVVHPEGAIAYMDALEQWRAEGNLQGLEIF</sequence>
<organism evidence="7 8">
    <name type="scientific">Moelleriella libera RCEF 2490</name>
    <dbReference type="NCBI Taxonomy" id="1081109"/>
    <lineage>
        <taxon>Eukaryota</taxon>
        <taxon>Fungi</taxon>
        <taxon>Dikarya</taxon>
        <taxon>Ascomycota</taxon>
        <taxon>Pezizomycotina</taxon>
        <taxon>Sordariomycetes</taxon>
        <taxon>Hypocreomycetidae</taxon>
        <taxon>Hypocreales</taxon>
        <taxon>Clavicipitaceae</taxon>
        <taxon>Moelleriella</taxon>
    </lineage>
</organism>
<evidence type="ECO:0000256" key="5">
    <source>
        <dbReference type="ARBA" id="ARBA00022857"/>
    </source>
</evidence>
<dbReference type="GO" id="GO:0004497">
    <property type="term" value="F:monooxygenase activity"/>
    <property type="evidence" value="ECO:0007669"/>
    <property type="project" value="UniProtKB-KW"/>
</dbReference>
<evidence type="ECO:0000256" key="2">
    <source>
        <dbReference type="ARBA" id="ARBA00010139"/>
    </source>
</evidence>
<dbReference type="OrthoDB" id="66881at2759"/>
<keyword evidence="8" id="KW-1185">Reference proteome</keyword>
<keyword evidence="6" id="KW-0560">Oxidoreductase</keyword>
<evidence type="ECO:0000256" key="6">
    <source>
        <dbReference type="ARBA" id="ARBA00023002"/>
    </source>
</evidence>
<evidence type="ECO:0000313" key="8">
    <source>
        <dbReference type="Proteomes" id="UP000078544"/>
    </source>
</evidence>
<dbReference type="AlphaFoldDB" id="A0A166U5X2"/>
<evidence type="ECO:0000256" key="3">
    <source>
        <dbReference type="ARBA" id="ARBA00022630"/>
    </source>
</evidence>
<dbReference type="InterPro" id="IPR050775">
    <property type="entry name" value="FAD-binding_Monooxygenases"/>
</dbReference>
<dbReference type="PANTHER" id="PTHR43098:SF2">
    <property type="entry name" value="FAD-BINDING MONOOXYGENASE AUSB-RELATED"/>
    <property type="match status" value="1"/>
</dbReference>
<gene>
    <name evidence="7" type="ORF">AAL_01431</name>
</gene>
<protein>
    <submittedName>
        <fullName evidence="7">Cyclohexanone monooxygenase</fullName>
    </submittedName>
</protein>
<reference evidence="7 8" key="1">
    <citation type="journal article" date="2016" name="Genome Biol. Evol.">
        <title>Divergent and convergent evolution of fungal pathogenicity.</title>
        <authorList>
            <person name="Shang Y."/>
            <person name="Xiao G."/>
            <person name="Zheng P."/>
            <person name="Cen K."/>
            <person name="Zhan S."/>
            <person name="Wang C."/>
        </authorList>
    </citation>
    <scope>NUCLEOTIDE SEQUENCE [LARGE SCALE GENOMIC DNA]</scope>
    <source>
        <strain evidence="7 8">RCEF 2490</strain>
    </source>
</reference>
<proteinExistence type="inferred from homology"/>
<evidence type="ECO:0000256" key="4">
    <source>
        <dbReference type="ARBA" id="ARBA00022827"/>
    </source>
</evidence>
<dbReference type="Proteomes" id="UP000078544">
    <property type="component" value="Unassembled WGS sequence"/>
</dbReference>
<evidence type="ECO:0000256" key="1">
    <source>
        <dbReference type="ARBA" id="ARBA00001974"/>
    </source>
</evidence>
<dbReference type="Pfam" id="PF13450">
    <property type="entry name" value="NAD_binding_8"/>
    <property type="match status" value="1"/>
</dbReference>
<keyword evidence="7" id="KW-0503">Monooxygenase</keyword>
<dbReference type="STRING" id="1081109.A0A166U5X2"/>
<dbReference type="SUPFAM" id="SSF51905">
    <property type="entry name" value="FAD/NAD(P)-binding domain"/>
    <property type="match status" value="2"/>
</dbReference>
<comment type="cofactor">
    <cofactor evidence="1">
        <name>FAD</name>
        <dbReference type="ChEBI" id="CHEBI:57692"/>
    </cofactor>
</comment>
<dbReference type="InterPro" id="IPR036188">
    <property type="entry name" value="FAD/NAD-bd_sf"/>
</dbReference>
<name>A0A166U5X2_9HYPO</name>
<dbReference type="PANTHER" id="PTHR43098">
    <property type="entry name" value="L-ORNITHINE N(5)-MONOOXYGENASE-RELATED"/>
    <property type="match status" value="1"/>
</dbReference>